<accession>X1P5T8</accession>
<organism evidence="1">
    <name type="scientific">marine sediment metagenome</name>
    <dbReference type="NCBI Taxonomy" id="412755"/>
    <lineage>
        <taxon>unclassified sequences</taxon>
        <taxon>metagenomes</taxon>
        <taxon>ecological metagenomes</taxon>
    </lineage>
</organism>
<comment type="caution">
    <text evidence="1">The sequence shown here is derived from an EMBL/GenBank/DDBJ whole genome shotgun (WGS) entry which is preliminary data.</text>
</comment>
<name>X1P5T8_9ZZZZ</name>
<dbReference type="EMBL" id="BARV01040143">
    <property type="protein sequence ID" value="GAI51208.1"/>
    <property type="molecule type" value="Genomic_DNA"/>
</dbReference>
<sequence length="151" mass="17498">EETETYTEAVPLDYEVVKTSGYIDNETPVVSVTLRNTDTTSGTFNVHFTIKVSCMTITQSAINMWSTEYVNDKGLYLEPEQTKTASYHADDVDIGTCDWSWNYTVTGTKTTEKQRTITKYNQVEKQRTVTKQRPETRYKKITLLEYLMKEF</sequence>
<reference evidence="1" key="1">
    <citation type="journal article" date="2014" name="Front. Microbiol.">
        <title>High frequency of phylogenetically diverse reductive dehalogenase-homologous genes in deep subseafloor sedimentary metagenomes.</title>
        <authorList>
            <person name="Kawai M."/>
            <person name="Futagami T."/>
            <person name="Toyoda A."/>
            <person name="Takaki Y."/>
            <person name="Nishi S."/>
            <person name="Hori S."/>
            <person name="Arai W."/>
            <person name="Tsubouchi T."/>
            <person name="Morono Y."/>
            <person name="Uchiyama I."/>
            <person name="Ito T."/>
            <person name="Fujiyama A."/>
            <person name="Inagaki F."/>
            <person name="Takami H."/>
        </authorList>
    </citation>
    <scope>NUCLEOTIDE SEQUENCE</scope>
    <source>
        <strain evidence="1">Expedition CK06-06</strain>
    </source>
</reference>
<evidence type="ECO:0000313" key="1">
    <source>
        <dbReference type="EMBL" id="GAI51208.1"/>
    </source>
</evidence>
<proteinExistence type="predicted"/>
<dbReference type="AlphaFoldDB" id="X1P5T8"/>
<protein>
    <submittedName>
        <fullName evidence="1">Uncharacterized protein</fullName>
    </submittedName>
</protein>
<gene>
    <name evidence="1" type="ORF">S06H3_61274</name>
</gene>
<feature type="non-terminal residue" evidence="1">
    <location>
        <position position="1"/>
    </location>
</feature>